<protein>
    <submittedName>
        <fullName evidence="1">Uncharacterized protein</fullName>
    </submittedName>
</protein>
<proteinExistence type="predicted"/>
<keyword evidence="2" id="KW-1185">Reference proteome</keyword>
<gene>
    <name evidence="1" type="ORF">GA0070616_0078</name>
</gene>
<dbReference type="EMBL" id="FMHT01000002">
    <property type="protein sequence ID" value="SCL12958.1"/>
    <property type="molecule type" value="Genomic_DNA"/>
</dbReference>
<dbReference type="Proteomes" id="UP000199699">
    <property type="component" value="Unassembled WGS sequence"/>
</dbReference>
<accession>A0A1C6R7E1</accession>
<dbReference type="AlphaFoldDB" id="A0A1C6R7E1"/>
<evidence type="ECO:0000313" key="1">
    <source>
        <dbReference type="EMBL" id="SCL12958.1"/>
    </source>
</evidence>
<dbReference type="RefSeq" id="WP_091074690.1">
    <property type="nucleotide sequence ID" value="NZ_FMHT01000002.1"/>
</dbReference>
<reference evidence="1 2" key="1">
    <citation type="submission" date="2016-06" db="EMBL/GenBank/DDBJ databases">
        <authorList>
            <person name="Kjaerup R.B."/>
            <person name="Dalgaard T.S."/>
            <person name="Juul-Madsen H.R."/>
        </authorList>
    </citation>
    <scope>NUCLEOTIDE SEQUENCE [LARGE SCALE GENOMIC DNA]</scope>
    <source>
        <strain evidence="1 2">DSM 43818</strain>
    </source>
</reference>
<sequence>MPQLAPVKLTVQLDRQTLAQILFITDLFDRATTSQIRLAVGEAIAEHGTRGCRRRYDLAARDAEKLDEIEPDARHRHYHSQRLLWCLEQVDRAFRPRPPRRQRTAAAKPLIEVLGEPLFDTLLDEPD</sequence>
<name>A0A1C6R7E1_9ACTN</name>
<evidence type="ECO:0000313" key="2">
    <source>
        <dbReference type="Proteomes" id="UP000199699"/>
    </source>
</evidence>
<organism evidence="1 2">
    <name type="scientific">Micromonospora nigra</name>
    <dbReference type="NCBI Taxonomy" id="145857"/>
    <lineage>
        <taxon>Bacteria</taxon>
        <taxon>Bacillati</taxon>
        <taxon>Actinomycetota</taxon>
        <taxon>Actinomycetes</taxon>
        <taxon>Micromonosporales</taxon>
        <taxon>Micromonosporaceae</taxon>
        <taxon>Micromonospora</taxon>
    </lineage>
</organism>